<evidence type="ECO:0000256" key="2">
    <source>
        <dbReference type="ARBA" id="ARBA00022679"/>
    </source>
</evidence>
<dbReference type="PANTHER" id="PTHR43397">
    <property type="entry name" value="ERGOTHIONEINE BIOSYNTHESIS PROTEIN 1"/>
    <property type="match status" value="1"/>
</dbReference>
<name>A0ABW4EQ61_9PSEU</name>
<comment type="caution">
    <text evidence="4">The sequence shown here is derived from an EMBL/GenBank/DDBJ whole genome shotgun (WGS) entry which is preliminary data.</text>
</comment>
<keyword evidence="5" id="KW-1185">Reference proteome</keyword>
<dbReference type="InterPro" id="IPR051128">
    <property type="entry name" value="EgtD_Methyltrsf_superfamily"/>
</dbReference>
<evidence type="ECO:0000313" key="5">
    <source>
        <dbReference type="Proteomes" id="UP001597114"/>
    </source>
</evidence>
<evidence type="ECO:0000259" key="3">
    <source>
        <dbReference type="Pfam" id="PF10017"/>
    </source>
</evidence>
<keyword evidence="1" id="KW-0489">Methyltransferase</keyword>
<dbReference type="InterPro" id="IPR017804">
    <property type="entry name" value="MeTrfase_EgtD-like"/>
</dbReference>
<gene>
    <name evidence="4" type="ORF">ACFSJD_09610</name>
</gene>
<protein>
    <submittedName>
        <fullName evidence="4">L-histidine N(Alpha)-methyltransferase</fullName>
    </submittedName>
</protein>
<proteinExistence type="predicted"/>
<dbReference type="Proteomes" id="UP001597114">
    <property type="component" value="Unassembled WGS sequence"/>
</dbReference>
<dbReference type="PANTHER" id="PTHR43397:SF1">
    <property type="entry name" value="ERGOTHIONEINE BIOSYNTHESIS PROTEIN 1"/>
    <property type="match status" value="1"/>
</dbReference>
<dbReference type="Pfam" id="PF10017">
    <property type="entry name" value="Methyltransf_33"/>
    <property type="match status" value="1"/>
</dbReference>
<dbReference type="InterPro" id="IPR029063">
    <property type="entry name" value="SAM-dependent_MTases_sf"/>
</dbReference>
<accession>A0ABW4EQ61</accession>
<keyword evidence="2" id="KW-0808">Transferase</keyword>
<evidence type="ECO:0000313" key="4">
    <source>
        <dbReference type="EMBL" id="MFD1517744.1"/>
    </source>
</evidence>
<sequence length="325" mass="36233">MTQSRVEIVPVDNAFWEDQDALLAGLQESPPRIPPWFGYDELGSELFEEITELPSYYLTRVEHDLLRQHAGEIAEGLGCGSVAELGSGSAKKTRLLLAACTDRRPTTYLPIDVSREMLVASAETLTAEFTQLRVRALWGRYEAGLASLRERDEAPVAVAFLGSNIGNTTPAERTALLGEIAATLRPGDRFLMSADLDKPRDVLEACYNDPAGRSAFVRFRQNHLAHLNRRFAGDFVLHRFYPRAHYDDATSTVEGHLYATEEHTVSLKSLGVTLHMGRGDSINVGYSAKFHRPRFVADVSALGFVLDDQWIDAVWQYGIFLFART</sequence>
<feature type="domain" description="Histidine-specific methyltransferase SAM-dependent" evidence="3">
    <location>
        <begin position="20"/>
        <end position="322"/>
    </location>
</feature>
<dbReference type="EMBL" id="JBHUCO010000010">
    <property type="protein sequence ID" value="MFD1517744.1"/>
    <property type="molecule type" value="Genomic_DNA"/>
</dbReference>
<dbReference type="SUPFAM" id="SSF53335">
    <property type="entry name" value="S-adenosyl-L-methionine-dependent methyltransferases"/>
    <property type="match status" value="1"/>
</dbReference>
<dbReference type="RefSeq" id="WP_344717940.1">
    <property type="nucleotide sequence ID" value="NZ_BAAAUS010000001.1"/>
</dbReference>
<reference evidence="5" key="1">
    <citation type="journal article" date="2019" name="Int. J. Syst. Evol. Microbiol.">
        <title>The Global Catalogue of Microorganisms (GCM) 10K type strain sequencing project: providing services to taxonomists for standard genome sequencing and annotation.</title>
        <authorList>
            <consortium name="The Broad Institute Genomics Platform"/>
            <consortium name="The Broad Institute Genome Sequencing Center for Infectious Disease"/>
            <person name="Wu L."/>
            <person name="Ma J."/>
        </authorList>
    </citation>
    <scope>NUCLEOTIDE SEQUENCE [LARGE SCALE GENOMIC DNA]</scope>
    <source>
        <strain evidence="5">CCM 7043</strain>
    </source>
</reference>
<organism evidence="4 5">
    <name type="scientific">Pseudonocardia yunnanensis</name>
    <dbReference type="NCBI Taxonomy" id="58107"/>
    <lineage>
        <taxon>Bacteria</taxon>
        <taxon>Bacillati</taxon>
        <taxon>Actinomycetota</taxon>
        <taxon>Actinomycetes</taxon>
        <taxon>Pseudonocardiales</taxon>
        <taxon>Pseudonocardiaceae</taxon>
        <taxon>Pseudonocardia</taxon>
    </lineage>
</organism>
<evidence type="ECO:0000256" key="1">
    <source>
        <dbReference type="ARBA" id="ARBA00022603"/>
    </source>
</evidence>
<dbReference type="Gene3D" id="3.40.50.150">
    <property type="entry name" value="Vaccinia Virus protein VP39"/>
    <property type="match status" value="1"/>
</dbReference>
<dbReference type="InterPro" id="IPR019257">
    <property type="entry name" value="MeTrfase_dom"/>
</dbReference>
<dbReference type="PIRSF" id="PIRSF018005">
    <property type="entry name" value="UCP018005"/>
    <property type="match status" value="1"/>
</dbReference>